<name>A0ABQ3CYQ1_9ACTN</name>
<keyword evidence="1" id="KW-0812">Transmembrane</keyword>
<evidence type="ECO:0000313" key="2">
    <source>
        <dbReference type="EMBL" id="GHA50377.1"/>
    </source>
</evidence>
<evidence type="ECO:0000313" key="3">
    <source>
        <dbReference type="Proteomes" id="UP000653644"/>
    </source>
</evidence>
<dbReference type="Proteomes" id="UP000653644">
    <property type="component" value="Unassembled WGS sequence"/>
</dbReference>
<accession>A0ABQ3CYQ1</accession>
<feature type="transmembrane region" description="Helical" evidence="1">
    <location>
        <begin position="12"/>
        <end position="37"/>
    </location>
</feature>
<evidence type="ECO:0000256" key="1">
    <source>
        <dbReference type="SAM" id="Phobius"/>
    </source>
</evidence>
<proteinExistence type="predicted"/>
<keyword evidence="3" id="KW-1185">Reference proteome</keyword>
<reference evidence="3" key="1">
    <citation type="journal article" date="2019" name="Int. J. Syst. Evol. Microbiol.">
        <title>The Global Catalogue of Microorganisms (GCM) 10K type strain sequencing project: providing services to taxonomists for standard genome sequencing and annotation.</title>
        <authorList>
            <consortium name="The Broad Institute Genomics Platform"/>
            <consortium name="The Broad Institute Genome Sequencing Center for Infectious Disease"/>
            <person name="Wu L."/>
            <person name="Ma J."/>
        </authorList>
    </citation>
    <scope>NUCLEOTIDE SEQUENCE [LARGE SCALE GENOMIC DNA]</scope>
    <source>
        <strain evidence="3">JCM 4733</strain>
    </source>
</reference>
<evidence type="ECO:0008006" key="4">
    <source>
        <dbReference type="Google" id="ProtNLM"/>
    </source>
</evidence>
<dbReference type="EMBL" id="BMVN01000029">
    <property type="protein sequence ID" value="GHA50377.1"/>
    <property type="molecule type" value="Genomic_DNA"/>
</dbReference>
<keyword evidence="1" id="KW-1133">Transmembrane helix</keyword>
<sequence>MISRRPPSEPSLFVALWWLLLAAVALVMFLGGINFLFRLDDEPAPSPTVTVTETQTVAPDLSDDIPNSVIDDGLAGVPTPSVCVDAGDRGVVPRDRWTPCGELLGYFDHETPTP</sequence>
<gene>
    <name evidence="2" type="ORF">GCM10010345_63460</name>
</gene>
<protein>
    <recommendedName>
        <fullName evidence="4">Secreted protein</fullName>
    </recommendedName>
</protein>
<comment type="caution">
    <text evidence="2">The sequence shown here is derived from an EMBL/GenBank/DDBJ whole genome shotgun (WGS) entry which is preliminary data.</text>
</comment>
<organism evidence="2 3">
    <name type="scientific">Streptomyces canarius</name>
    <dbReference type="NCBI Taxonomy" id="285453"/>
    <lineage>
        <taxon>Bacteria</taxon>
        <taxon>Bacillati</taxon>
        <taxon>Actinomycetota</taxon>
        <taxon>Actinomycetes</taxon>
        <taxon>Kitasatosporales</taxon>
        <taxon>Streptomycetaceae</taxon>
        <taxon>Streptomyces</taxon>
    </lineage>
</organism>
<keyword evidence="1" id="KW-0472">Membrane</keyword>